<protein>
    <submittedName>
        <fullName evidence="2">Uncharacterized protein</fullName>
    </submittedName>
</protein>
<dbReference type="EMBL" id="AGNL01044732">
    <property type="protein sequence ID" value="EJK49491.1"/>
    <property type="molecule type" value="Genomic_DNA"/>
</dbReference>
<comment type="caution">
    <text evidence="2">The sequence shown here is derived from an EMBL/GenBank/DDBJ whole genome shotgun (WGS) entry which is preliminary data.</text>
</comment>
<name>K0RKR7_THAOC</name>
<reference evidence="2 3" key="1">
    <citation type="journal article" date="2012" name="Genome Biol.">
        <title>Genome and low-iron response of an oceanic diatom adapted to chronic iron limitation.</title>
        <authorList>
            <person name="Lommer M."/>
            <person name="Specht M."/>
            <person name="Roy A.S."/>
            <person name="Kraemer L."/>
            <person name="Andreson R."/>
            <person name="Gutowska M.A."/>
            <person name="Wolf J."/>
            <person name="Bergner S.V."/>
            <person name="Schilhabel M.B."/>
            <person name="Klostermeier U.C."/>
            <person name="Beiko R.G."/>
            <person name="Rosenstiel P."/>
            <person name="Hippler M."/>
            <person name="Laroche J."/>
        </authorList>
    </citation>
    <scope>NUCLEOTIDE SEQUENCE [LARGE SCALE GENOMIC DNA]</scope>
    <source>
        <strain evidence="2 3">CCMP1005</strain>
    </source>
</reference>
<keyword evidence="3" id="KW-1185">Reference proteome</keyword>
<evidence type="ECO:0000256" key="1">
    <source>
        <dbReference type="SAM" id="MobiDB-lite"/>
    </source>
</evidence>
<accession>K0RKR7</accession>
<sequence length="186" mass="20813">MFLAPSLATATRIASLLPPTVLRHLEGDNLPGLQGTVPTGDVYVVAMQVYHGQREIFSVFRYLGIRDELVAEIEAHYDAATHVCNQAIDTHERGEVQLRSEFAEQPLAGTNNNYQVAIRQVPQPMFNEALYFGDKMDNSPINPNQVRDNSIPLWDNPYDNLFQRRDKSESKPASNANSSMPAEPET</sequence>
<gene>
    <name evidence="2" type="ORF">THAOC_31631</name>
</gene>
<evidence type="ECO:0000313" key="3">
    <source>
        <dbReference type="Proteomes" id="UP000266841"/>
    </source>
</evidence>
<organism evidence="2 3">
    <name type="scientific">Thalassiosira oceanica</name>
    <name type="common">Marine diatom</name>
    <dbReference type="NCBI Taxonomy" id="159749"/>
    <lineage>
        <taxon>Eukaryota</taxon>
        <taxon>Sar</taxon>
        <taxon>Stramenopiles</taxon>
        <taxon>Ochrophyta</taxon>
        <taxon>Bacillariophyta</taxon>
        <taxon>Coscinodiscophyceae</taxon>
        <taxon>Thalassiosirophycidae</taxon>
        <taxon>Thalassiosirales</taxon>
        <taxon>Thalassiosiraceae</taxon>
        <taxon>Thalassiosira</taxon>
    </lineage>
</organism>
<dbReference type="AlphaFoldDB" id="K0RKR7"/>
<proteinExistence type="predicted"/>
<dbReference type="Proteomes" id="UP000266841">
    <property type="component" value="Unassembled WGS sequence"/>
</dbReference>
<feature type="region of interest" description="Disordered" evidence="1">
    <location>
        <begin position="140"/>
        <end position="186"/>
    </location>
</feature>
<feature type="compositionally biased region" description="Polar residues" evidence="1">
    <location>
        <begin position="171"/>
        <end position="180"/>
    </location>
</feature>
<evidence type="ECO:0000313" key="2">
    <source>
        <dbReference type="EMBL" id="EJK49491.1"/>
    </source>
</evidence>